<dbReference type="Gene3D" id="3.30.460.80">
    <property type="entry name" value="NADH:ubiquinone oxidoreductase, 30kDa subunit"/>
    <property type="match status" value="1"/>
</dbReference>
<comment type="caution">
    <text evidence="6">The sequence shown here is derived from an EMBL/GenBank/DDBJ whole genome shotgun (WGS) entry which is preliminary data.</text>
</comment>
<organism evidence="6">
    <name type="scientific">Bacteroides ovatus</name>
    <dbReference type="NCBI Taxonomy" id="28116"/>
    <lineage>
        <taxon>Bacteria</taxon>
        <taxon>Pseudomonadati</taxon>
        <taxon>Bacteroidota</taxon>
        <taxon>Bacteroidia</taxon>
        <taxon>Bacteroidales</taxon>
        <taxon>Bacteroidaceae</taxon>
        <taxon>Bacteroides</taxon>
    </lineage>
</organism>
<feature type="non-terminal residue" evidence="6">
    <location>
        <position position="143"/>
    </location>
</feature>
<dbReference type="Pfam" id="PF00329">
    <property type="entry name" value="Complex1_30kDa"/>
    <property type="match status" value="1"/>
</dbReference>
<dbReference type="GO" id="GO:0008137">
    <property type="term" value="F:NADH dehydrogenase (ubiquinone) activity"/>
    <property type="evidence" value="ECO:0007669"/>
    <property type="project" value="InterPro"/>
</dbReference>
<dbReference type="PANTHER" id="PTHR10884">
    <property type="entry name" value="NADH DEHYDROGENASE UBIQUINONE IRON-SULFUR PROTEIN 3"/>
    <property type="match status" value="1"/>
</dbReference>
<sequence length="143" mass="16741">MQEIQFIAPAVLHDEMLRLRNEKQMDFLESLTGMDWGVADEKDAPEKLRGLGVVYHLESTITGERIALKTATTNRELPEIPSVSDIWKIADFYEREVFDFYGITFVGHPDMRRLYLRNDWIGYPMRKDNDPEKDNPLCMTNEE</sequence>
<keyword evidence="2 3" id="KW-0813">Transport</keyword>
<dbReference type="SUPFAM" id="SSF143243">
    <property type="entry name" value="Nqo5-like"/>
    <property type="match status" value="1"/>
</dbReference>
<comment type="function">
    <text evidence="4">NDH-1 shuttles electrons from NADH, via FMN and iron-sulfur (Fe-S) centers, to quinones in the respiratory chain.</text>
</comment>
<dbReference type="InterPro" id="IPR037232">
    <property type="entry name" value="NADH_quin_OxRdtase_su_C/D-like"/>
</dbReference>
<feature type="domain" description="NADH:ubiquinone oxidoreductase 30kDa subunit" evidence="5">
    <location>
        <begin position="8"/>
        <end position="133"/>
    </location>
</feature>
<comment type="catalytic activity">
    <reaction evidence="4">
        <text>a quinone + NADH + 5 H(+)(in) = a quinol + NAD(+) + 4 H(+)(out)</text>
        <dbReference type="Rhea" id="RHEA:57888"/>
        <dbReference type="ChEBI" id="CHEBI:15378"/>
        <dbReference type="ChEBI" id="CHEBI:24646"/>
        <dbReference type="ChEBI" id="CHEBI:57540"/>
        <dbReference type="ChEBI" id="CHEBI:57945"/>
        <dbReference type="ChEBI" id="CHEBI:132124"/>
    </reaction>
</comment>
<proteinExistence type="inferred from homology"/>
<reference evidence="6" key="1">
    <citation type="journal article" date="2019" name="Nat. Med.">
        <title>A library of human gut bacterial isolates paired with longitudinal multiomics data enables mechanistic microbiome research.</title>
        <authorList>
            <person name="Poyet M."/>
            <person name="Groussin M."/>
            <person name="Gibbons S.M."/>
            <person name="Avila-Pacheco J."/>
            <person name="Jiang X."/>
            <person name="Kearney S.M."/>
            <person name="Perrotta A.R."/>
            <person name="Berdy B."/>
            <person name="Zhao S."/>
            <person name="Lieberman T.D."/>
            <person name="Swanson P.K."/>
            <person name="Smith M."/>
            <person name="Roesemann S."/>
            <person name="Alexander J.E."/>
            <person name="Rich S.A."/>
            <person name="Livny J."/>
            <person name="Vlamakis H."/>
            <person name="Clish C."/>
            <person name="Bullock K."/>
            <person name="Deik A."/>
            <person name="Scott J."/>
            <person name="Pierce K.A."/>
            <person name="Xavier R.J."/>
            <person name="Alm E.J."/>
        </authorList>
    </citation>
    <scope>NUCLEOTIDE SEQUENCE</scope>
    <source>
        <strain evidence="6">BIOML-A147</strain>
    </source>
</reference>
<evidence type="ECO:0000256" key="1">
    <source>
        <dbReference type="ARBA" id="ARBA00007569"/>
    </source>
</evidence>
<protein>
    <recommendedName>
        <fullName evidence="4">NADH-quinone oxidoreductase</fullName>
        <ecNumber evidence="4">7.1.1.-</ecNumber>
    </recommendedName>
</protein>
<dbReference type="EMBL" id="VWKO01000121">
    <property type="protein sequence ID" value="KAA4028425.1"/>
    <property type="molecule type" value="Genomic_DNA"/>
</dbReference>
<dbReference type="InterPro" id="IPR020396">
    <property type="entry name" value="NADH_UbQ_OxRdtase_CS"/>
</dbReference>
<dbReference type="EC" id="7.1.1.-" evidence="4"/>
<dbReference type="PANTHER" id="PTHR10884:SF14">
    <property type="entry name" value="NADH DEHYDROGENASE [UBIQUINONE] IRON-SULFUR PROTEIN 3, MITOCHONDRIAL"/>
    <property type="match status" value="1"/>
</dbReference>
<evidence type="ECO:0000256" key="3">
    <source>
        <dbReference type="RuleBase" id="RU003456"/>
    </source>
</evidence>
<keyword evidence="3" id="KW-1278">Translocase</keyword>
<dbReference type="GO" id="GO:0016651">
    <property type="term" value="F:oxidoreductase activity, acting on NAD(P)H"/>
    <property type="evidence" value="ECO:0007669"/>
    <property type="project" value="InterPro"/>
</dbReference>
<evidence type="ECO:0000256" key="2">
    <source>
        <dbReference type="ARBA" id="ARBA00022448"/>
    </source>
</evidence>
<name>A0A641S1U9_BACOV</name>
<evidence type="ECO:0000313" key="6">
    <source>
        <dbReference type="EMBL" id="KAA4028425.1"/>
    </source>
</evidence>
<evidence type="ECO:0000259" key="5">
    <source>
        <dbReference type="Pfam" id="PF00329"/>
    </source>
</evidence>
<dbReference type="AlphaFoldDB" id="A0A641S1U9"/>
<keyword evidence="3" id="KW-0520">NAD</keyword>
<accession>A0A641S1U9</accession>
<evidence type="ECO:0000256" key="4">
    <source>
        <dbReference type="RuleBase" id="RU003582"/>
    </source>
</evidence>
<dbReference type="PROSITE" id="PS00542">
    <property type="entry name" value="COMPLEX1_30K"/>
    <property type="match status" value="1"/>
</dbReference>
<comment type="similarity">
    <text evidence="1 3">Belongs to the complex I 30 kDa subunit family.</text>
</comment>
<dbReference type="GO" id="GO:0048038">
    <property type="term" value="F:quinone binding"/>
    <property type="evidence" value="ECO:0007669"/>
    <property type="project" value="UniProtKB-KW"/>
</dbReference>
<keyword evidence="4" id="KW-0874">Quinone</keyword>
<dbReference type="InterPro" id="IPR001268">
    <property type="entry name" value="NADH_UbQ_OxRdtase_30kDa_su"/>
</dbReference>
<gene>
    <name evidence="6" type="ORF">F3D60_16660</name>
</gene>